<accession>A0A2C5XYG1</accession>
<comment type="similarity">
    <text evidence="1">Belongs to the fungal fucose-specific lectin family.</text>
</comment>
<organism evidence="2 3">
    <name type="scientific">Ophiocordyceps australis</name>
    <dbReference type="NCBI Taxonomy" id="1399860"/>
    <lineage>
        <taxon>Eukaryota</taxon>
        <taxon>Fungi</taxon>
        <taxon>Dikarya</taxon>
        <taxon>Ascomycota</taxon>
        <taxon>Pezizomycotina</taxon>
        <taxon>Sordariomycetes</taxon>
        <taxon>Hypocreomycetidae</taxon>
        <taxon>Hypocreales</taxon>
        <taxon>Ophiocordycipitaceae</taxon>
        <taxon>Ophiocordyceps</taxon>
    </lineage>
</organism>
<gene>
    <name evidence="2" type="ORF">CDD81_1641</name>
</gene>
<dbReference type="InterPro" id="IPR012475">
    <property type="entry name" value="Fungal_lectin"/>
</dbReference>
<dbReference type="Proteomes" id="UP000226192">
    <property type="component" value="Unassembled WGS sequence"/>
</dbReference>
<evidence type="ECO:0000313" key="3">
    <source>
        <dbReference type="Proteomes" id="UP000226192"/>
    </source>
</evidence>
<dbReference type="OrthoDB" id="407298at2759"/>
<protein>
    <submittedName>
        <fullName evidence="2">Uncharacterized protein</fullName>
    </submittedName>
</protein>
<comment type="caution">
    <text evidence="2">The sequence shown here is derived from an EMBL/GenBank/DDBJ whole genome shotgun (WGS) entry which is preliminary data.</text>
</comment>
<keyword evidence="3" id="KW-1185">Reference proteome</keyword>
<dbReference type="Pfam" id="PF07938">
    <property type="entry name" value="Fungal_lectin"/>
    <property type="match status" value="1"/>
</dbReference>
<name>A0A2C5XYG1_9HYPO</name>
<evidence type="ECO:0000256" key="1">
    <source>
        <dbReference type="ARBA" id="ARBA00009042"/>
    </source>
</evidence>
<proteinExistence type="inferred from homology"/>
<reference evidence="2 3" key="1">
    <citation type="submission" date="2017-06" db="EMBL/GenBank/DDBJ databases">
        <title>Ant-infecting Ophiocordyceps genomes reveal a high diversity of potential behavioral manipulation genes and a possible major role for enterotoxins.</title>
        <authorList>
            <person name="De Bekker C."/>
            <person name="Evans H.C."/>
            <person name="Brachmann A."/>
            <person name="Hughes D.P."/>
        </authorList>
    </citation>
    <scope>NUCLEOTIDE SEQUENCE [LARGE SCALE GENOMIC DNA]</scope>
    <source>
        <strain evidence="2 3">Map64</strain>
    </source>
</reference>
<dbReference type="Gene3D" id="2.120.10.70">
    <property type="entry name" value="Fucose-specific lectin"/>
    <property type="match status" value="1"/>
</dbReference>
<evidence type="ECO:0000313" key="2">
    <source>
        <dbReference type="EMBL" id="PHH60466.1"/>
    </source>
</evidence>
<dbReference type="STRING" id="1399860.A0A2C5XYG1"/>
<dbReference type="AlphaFoldDB" id="A0A2C5XYG1"/>
<dbReference type="EMBL" id="NJET01000145">
    <property type="protein sequence ID" value="PHH60466.1"/>
    <property type="molecule type" value="Genomic_DNA"/>
</dbReference>
<sequence length="285" mass="31264">MANDILFAGAIAAIEHDSDALVFVNDVFGDVRELRKDGTDNIANGKIGTPISALKWGSSGARVYYLDAHNNVREVCQDGKGWYDGNLSQGKHIAAPYSSISSVTIFEHEIRVYAQLPNNTIQEFMWHNSKWAEGTNLGHALPGTSIAATSWANKHIRVYFQDGDLNVIEKAWDEGGWYTGNLRFSSNVTRVNLGVTSWGDGKNLGIRLYYATSDNTLKEKAWDGGGGWYDGGFKHECVPGSRVAATPSPKLRVYFQSGAMKSAALTEMVWSNGWHASKDSLPRAV</sequence>
<dbReference type="SUPFAM" id="SSF89372">
    <property type="entry name" value="Fucose-specific lectin"/>
    <property type="match status" value="1"/>
</dbReference>